<proteinExistence type="predicted"/>
<dbReference type="GO" id="GO:0005886">
    <property type="term" value="C:plasma membrane"/>
    <property type="evidence" value="ECO:0007669"/>
    <property type="project" value="TreeGrafter"/>
</dbReference>
<dbReference type="STRING" id="1805425.AUJ30_02430"/>
<gene>
    <name evidence="2" type="ORF">AUJ30_02430</name>
</gene>
<accession>A0A1J4Y1P5</accession>
<feature type="transmembrane region" description="Helical" evidence="1">
    <location>
        <begin position="166"/>
        <end position="184"/>
    </location>
</feature>
<feature type="transmembrane region" description="Helical" evidence="1">
    <location>
        <begin position="46"/>
        <end position="67"/>
    </location>
</feature>
<feature type="transmembrane region" description="Helical" evidence="1">
    <location>
        <begin position="14"/>
        <end position="34"/>
    </location>
</feature>
<evidence type="ECO:0000313" key="3">
    <source>
        <dbReference type="Proteomes" id="UP000182693"/>
    </source>
</evidence>
<organism evidence="2 3">
    <name type="scientific">Candidatus Wolfebacteria bacterium CG1_02_39_135</name>
    <dbReference type="NCBI Taxonomy" id="1805425"/>
    <lineage>
        <taxon>Bacteria</taxon>
        <taxon>Candidatus Wolfeibacteriota</taxon>
    </lineage>
</organism>
<dbReference type="InterPro" id="IPR051311">
    <property type="entry name" value="DedA_domain"/>
</dbReference>
<feature type="transmembrane region" description="Helical" evidence="1">
    <location>
        <begin position="135"/>
        <end position="154"/>
    </location>
</feature>
<keyword evidence="1" id="KW-0472">Membrane</keyword>
<protein>
    <recommendedName>
        <fullName evidence="4">DedA family protein</fullName>
    </recommendedName>
</protein>
<name>A0A1J4Y1P5_9BACT</name>
<keyword evidence="1" id="KW-0812">Transmembrane</keyword>
<dbReference type="AlphaFoldDB" id="A0A1J4Y1P5"/>
<dbReference type="PANTHER" id="PTHR42709">
    <property type="entry name" value="ALKALINE PHOSPHATASE LIKE PROTEIN"/>
    <property type="match status" value="1"/>
</dbReference>
<dbReference type="Proteomes" id="UP000182693">
    <property type="component" value="Unassembled WGS sequence"/>
</dbReference>
<dbReference type="PANTHER" id="PTHR42709:SF2">
    <property type="entry name" value="INNER MEMBRANE PROTEIN YOHD"/>
    <property type="match status" value="1"/>
</dbReference>
<evidence type="ECO:0000256" key="1">
    <source>
        <dbReference type="SAM" id="Phobius"/>
    </source>
</evidence>
<dbReference type="EMBL" id="MNWX01000046">
    <property type="protein sequence ID" value="OIO64479.1"/>
    <property type="molecule type" value="Genomic_DNA"/>
</dbReference>
<sequence length="195" mass="22208">MESLLTNFSETHRILSYLIIFFSIFIEGEILLILAGVLSHKGYLDIFDVIIIASVAAILHDLLYWSIGGKLSERNKKKTLFFIDLEKVKAFLGKLRISNGPYIFISKFAWSLNRVILITSGYMKMPVNELLRYSIPASLVWSITLVSLGNVFAFETDILKKDFKTASLILVGFIVVIIVLENLLRKMLEKRTSNK</sequence>
<evidence type="ECO:0008006" key="4">
    <source>
        <dbReference type="Google" id="ProtNLM"/>
    </source>
</evidence>
<comment type="caution">
    <text evidence="2">The sequence shown here is derived from an EMBL/GenBank/DDBJ whole genome shotgun (WGS) entry which is preliminary data.</text>
</comment>
<reference evidence="2 3" key="1">
    <citation type="journal article" date="2016" name="Environ. Microbiol.">
        <title>Genomic resolution of a cold subsurface aquifer community provides metabolic insights for novel microbes adapted to high CO concentrations.</title>
        <authorList>
            <person name="Probst A.J."/>
            <person name="Castelle C.J."/>
            <person name="Singh A."/>
            <person name="Brown C.T."/>
            <person name="Anantharaman K."/>
            <person name="Sharon I."/>
            <person name="Hug L.A."/>
            <person name="Burstein D."/>
            <person name="Emerson J.B."/>
            <person name="Thomas B.C."/>
            <person name="Banfield J.F."/>
        </authorList>
    </citation>
    <scope>NUCLEOTIDE SEQUENCE [LARGE SCALE GENOMIC DNA]</scope>
    <source>
        <strain evidence="2">CG1_02_39_135</strain>
    </source>
</reference>
<keyword evidence="1" id="KW-1133">Transmembrane helix</keyword>
<evidence type="ECO:0000313" key="2">
    <source>
        <dbReference type="EMBL" id="OIO64479.1"/>
    </source>
</evidence>